<dbReference type="AlphaFoldDB" id="A0A2H3BR29"/>
<dbReference type="Proteomes" id="UP000218334">
    <property type="component" value="Unassembled WGS sequence"/>
</dbReference>
<sequence length="200" mass="22360">MRSPTPSITEIDTGKLLISGNLLETTRLGPLVSPAQELTLNIPGKTNLNHCWRNLFLARPNQVASVGWWSNLTTPSMRSLFLSALDIDIAVLKRLVPLWHYVLPDSDENLQHRICAVVRPTEEEVVVEVEVNIDGWARSRQENGAYTQIRSRPVSSIMHHAWLACKGPKLQPLCSPHLLMFEETGRYLYIASVISEGGIG</sequence>
<evidence type="ECO:0000313" key="2">
    <source>
        <dbReference type="Proteomes" id="UP000218334"/>
    </source>
</evidence>
<name>A0A2H3BR29_9AGAR</name>
<gene>
    <name evidence="1" type="ORF">ARMSODRAFT_972763</name>
</gene>
<keyword evidence="2" id="KW-1185">Reference proteome</keyword>
<reference evidence="2" key="1">
    <citation type="journal article" date="2017" name="Nat. Ecol. Evol.">
        <title>Genome expansion and lineage-specific genetic innovations in the forest pathogenic fungi Armillaria.</title>
        <authorList>
            <person name="Sipos G."/>
            <person name="Prasanna A.N."/>
            <person name="Walter M.C."/>
            <person name="O'Connor E."/>
            <person name="Balint B."/>
            <person name="Krizsan K."/>
            <person name="Kiss B."/>
            <person name="Hess J."/>
            <person name="Varga T."/>
            <person name="Slot J."/>
            <person name="Riley R."/>
            <person name="Boka B."/>
            <person name="Rigling D."/>
            <person name="Barry K."/>
            <person name="Lee J."/>
            <person name="Mihaltcheva S."/>
            <person name="LaButti K."/>
            <person name="Lipzen A."/>
            <person name="Waldron R."/>
            <person name="Moloney N.M."/>
            <person name="Sperisen C."/>
            <person name="Kredics L."/>
            <person name="Vagvoelgyi C."/>
            <person name="Patrignani A."/>
            <person name="Fitzpatrick D."/>
            <person name="Nagy I."/>
            <person name="Doyle S."/>
            <person name="Anderson J.B."/>
            <person name="Grigoriev I.V."/>
            <person name="Gueldener U."/>
            <person name="Muensterkoetter M."/>
            <person name="Nagy L.G."/>
        </authorList>
    </citation>
    <scope>NUCLEOTIDE SEQUENCE [LARGE SCALE GENOMIC DNA]</scope>
    <source>
        <strain evidence="2">28-4</strain>
    </source>
</reference>
<evidence type="ECO:0000313" key="1">
    <source>
        <dbReference type="EMBL" id="PBK72070.1"/>
    </source>
</evidence>
<dbReference type="EMBL" id="KZ293422">
    <property type="protein sequence ID" value="PBK72070.1"/>
    <property type="molecule type" value="Genomic_DNA"/>
</dbReference>
<proteinExistence type="predicted"/>
<accession>A0A2H3BR29</accession>
<organism evidence="1 2">
    <name type="scientific">Armillaria solidipes</name>
    <dbReference type="NCBI Taxonomy" id="1076256"/>
    <lineage>
        <taxon>Eukaryota</taxon>
        <taxon>Fungi</taxon>
        <taxon>Dikarya</taxon>
        <taxon>Basidiomycota</taxon>
        <taxon>Agaricomycotina</taxon>
        <taxon>Agaricomycetes</taxon>
        <taxon>Agaricomycetidae</taxon>
        <taxon>Agaricales</taxon>
        <taxon>Marasmiineae</taxon>
        <taxon>Physalacriaceae</taxon>
        <taxon>Armillaria</taxon>
    </lineage>
</organism>
<protein>
    <submittedName>
        <fullName evidence="1">Uncharacterized protein</fullName>
    </submittedName>
</protein>